<feature type="domain" description="Type II/III secretion system secretin-like" evidence="6">
    <location>
        <begin position="240"/>
        <end position="394"/>
    </location>
</feature>
<reference evidence="8" key="1">
    <citation type="submission" date="2021-12" db="EMBL/GenBank/DDBJ databases">
        <title>Discovery of the Pendulisporaceae a myxobacterial family with distinct sporulation behavior and unique specialized metabolism.</title>
        <authorList>
            <person name="Garcia R."/>
            <person name="Popoff A."/>
            <person name="Bader C.D."/>
            <person name="Loehr J."/>
            <person name="Walesch S."/>
            <person name="Walt C."/>
            <person name="Boldt J."/>
            <person name="Bunk B."/>
            <person name="Haeckl F.J.F.P.J."/>
            <person name="Gunesch A.P."/>
            <person name="Birkelbach J."/>
            <person name="Nuebel U."/>
            <person name="Pietschmann T."/>
            <person name="Bach T."/>
            <person name="Mueller R."/>
        </authorList>
    </citation>
    <scope>NUCLEOTIDE SEQUENCE</scope>
    <source>
        <strain evidence="8">MSr11367</strain>
    </source>
</reference>
<dbReference type="PANTHER" id="PTHR30332">
    <property type="entry name" value="PROBABLE GENERAL SECRETION PATHWAY PROTEIN D"/>
    <property type="match status" value="1"/>
</dbReference>
<dbReference type="Pfam" id="PF00263">
    <property type="entry name" value="Secretin"/>
    <property type="match status" value="1"/>
</dbReference>
<evidence type="ECO:0000259" key="6">
    <source>
        <dbReference type="Pfam" id="PF00263"/>
    </source>
</evidence>
<evidence type="ECO:0000313" key="8">
    <source>
        <dbReference type="EMBL" id="WXB07142.1"/>
    </source>
</evidence>
<evidence type="ECO:0000256" key="3">
    <source>
        <dbReference type="ARBA" id="ARBA00023136"/>
    </source>
</evidence>
<protein>
    <submittedName>
        <fullName evidence="8">Type II and III secretion system protein</fullName>
    </submittedName>
</protein>
<dbReference type="RefSeq" id="WP_394836802.1">
    <property type="nucleotide sequence ID" value="NZ_CP089929.1"/>
</dbReference>
<dbReference type="PANTHER" id="PTHR30332:SF24">
    <property type="entry name" value="SECRETIN GSPD-RELATED"/>
    <property type="match status" value="1"/>
</dbReference>
<evidence type="ECO:0000256" key="1">
    <source>
        <dbReference type="ARBA" id="ARBA00004370"/>
    </source>
</evidence>
<feature type="domain" description="Pilus formation protein N-terminal" evidence="7">
    <location>
        <begin position="42"/>
        <end position="103"/>
    </location>
</feature>
<accession>A0ABZ2L8Q0</accession>
<keyword evidence="2 5" id="KW-0732">Signal</keyword>
<organism evidence="8 9">
    <name type="scientific">Pendulispora rubella</name>
    <dbReference type="NCBI Taxonomy" id="2741070"/>
    <lineage>
        <taxon>Bacteria</taxon>
        <taxon>Pseudomonadati</taxon>
        <taxon>Myxococcota</taxon>
        <taxon>Myxococcia</taxon>
        <taxon>Myxococcales</taxon>
        <taxon>Sorangiineae</taxon>
        <taxon>Pendulisporaceae</taxon>
        <taxon>Pendulispora</taxon>
    </lineage>
</organism>
<evidence type="ECO:0000256" key="5">
    <source>
        <dbReference type="SAM" id="SignalP"/>
    </source>
</evidence>
<evidence type="ECO:0000313" key="9">
    <source>
        <dbReference type="Proteomes" id="UP001374803"/>
    </source>
</evidence>
<dbReference type="InterPro" id="IPR004846">
    <property type="entry name" value="T2SS/T3SS_dom"/>
</dbReference>
<evidence type="ECO:0000256" key="2">
    <source>
        <dbReference type="ARBA" id="ARBA00022729"/>
    </source>
</evidence>
<evidence type="ECO:0000256" key="4">
    <source>
        <dbReference type="RuleBase" id="RU004003"/>
    </source>
</evidence>
<proteinExistence type="inferred from homology"/>
<gene>
    <name evidence="8" type="ORF">LVJ94_07825</name>
</gene>
<dbReference type="EMBL" id="CP089983">
    <property type="protein sequence ID" value="WXB07142.1"/>
    <property type="molecule type" value="Genomic_DNA"/>
</dbReference>
<feature type="signal peptide" evidence="5">
    <location>
        <begin position="1"/>
        <end position="19"/>
    </location>
</feature>
<dbReference type="InterPro" id="IPR050810">
    <property type="entry name" value="Bact_Secretion_Sys_Channel"/>
</dbReference>
<name>A0ABZ2L8Q0_9BACT</name>
<comment type="subcellular location">
    <subcellularLocation>
        <location evidence="1">Membrane</location>
    </subcellularLocation>
</comment>
<feature type="chain" id="PRO_5047196466" evidence="5">
    <location>
        <begin position="20"/>
        <end position="432"/>
    </location>
</feature>
<evidence type="ECO:0000259" key="7">
    <source>
        <dbReference type="Pfam" id="PF13629"/>
    </source>
</evidence>
<sequence length="432" mass="45583">MMRARAYLCAAMLFGAALAAASDARAQTAKDQGGPTRATTVEMTLIVGENKTIPAQGVTSYSVGAGGIVDVKVAPGLSQFVFVGARPGSTTVLMLMQNGTQVTYAITVYARSPEQVQQEVEQLLVGYTGLRLRKVGTRFFIEGGVATDGDARRIALIASLYPGQVESLVVVGSVGIEHTINIRIDFYFVQYDKTSTYGAGVRWPGAVGPGGLVITRDLVANATNATATLDQALPALDLAQTRGWAKVLKHSTVVTTSGSEATFENGGEQNFPVSAGLTGTVQAIKFGTNMTVVPRYDSVTRDLEVKVNAFVSDLTPPAAGSLPGRKTSTVNTFVHLKLGQSIVLSGIRSSSTTHSVSGIPLLSQIPVLGLLFGSHQNSEAEIEGAVFIIPSIVESVPRKAYDIVDAAMKQYDDYSGNLDSVNAYSKPPPNYK</sequence>
<keyword evidence="9" id="KW-1185">Reference proteome</keyword>
<dbReference type="Pfam" id="PF13629">
    <property type="entry name" value="T2SS-T3SS_pil_N"/>
    <property type="match status" value="1"/>
</dbReference>
<comment type="similarity">
    <text evidence="4">Belongs to the bacterial secretin family.</text>
</comment>
<dbReference type="InterPro" id="IPR032789">
    <property type="entry name" value="T2SS-T3SS_pil_N"/>
</dbReference>
<keyword evidence="3" id="KW-0472">Membrane</keyword>
<dbReference type="Proteomes" id="UP001374803">
    <property type="component" value="Chromosome"/>
</dbReference>